<feature type="transmembrane region" description="Helical" evidence="2">
    <location>
        <begin position="649"/>
        <end position="674"/>
    </location>
</feature>
<feature type="transmembrane region" description="Helical" evidence="2">
    <location>
        <begin position="764"/>
        <end position="792"/>
    </location>
</feature>
<feature type="transmembrane region" description="Helical" evidence="2">
    <location>
        <begin position="606"/>
        <end position="628"/>
    </location>
</feature>
<dbReference type="InterPro" id="IPR045122">
    <property type="entry name" value="Csc1-like"/>
</dbReference>
<evidence type="ECO:0000313" key="3">
    <source>
        <dbReference type="EMBL" id="CAI2373914.1"/>
    </source>
</evidence>
<dbReference type="Proteomes" id="UP001295684">
    <property type="component" value="Unassembled WGS sequence"/>
</dbReference>
<keyword evidence="2" id="KW-1133">Transmembrane helix</keyword>
<dbReference type="CDD" id="cd22823">
    <property type="entry name" value="Gal_Rha_Lectin"/>
    <property type="match status" value="1"/>
</dbReference>
<keyword evidence="4" id="KW-1185">Reference proteome</keyword>
<feature type="transmembrane region" description="Helical" evidence="2">
    <location>
        <begin position="877"/>
        <end position="902"/>
    </location>
</feature>
<feature type="coiled-coil region" evidence="1">
    <location>
        <begin position="390"/>
        <end position="428"/>
    </location>
</feature>
<name>A0AAD1XJR4_EUPCR</name>
<evidence type="ECO:0000256" key="1">
    <source>
        <dbReference type="SAM" id="Coils"/>
    </source>
</evidence>
<evidence type="ECO:0008006" key="5">
    <source>
        <dbReference type="Google" id="ProtNLM"/>
    </source>
</evidence>
<keyword evidence="2" id="KW-0812">Transmembrane</keyword>
<protein>
    <recommendedName>
        <fullName evidence="5">CSC1/OSCA1-like cytosolic domain-containing protein</fullName>
    </recommendedName>
</protein>
<feature type="transmembrane region" description="Helical" evidence="2">
    <location>
        <begin position="694"/>
        <end position="720"/>
    </location>
</feature>
<organism evidence="3 4">
    <name type="scientific">Euplotes crassus</name>
    <dbReference type="NCBI Taxonomy" id="5936"/>
    <lineage>
        <taxon>Eukaryota</taxon>
        <taxon>Sar</taxon>
        <taxon>Alveolata</taxon>
        <taxon>Ciliophora</taxon>
        <taxon>Intramacronucleata</taxon>
        <taxon>Spirotrichea</taxon>
        <taxon>Hypotrichia</taxon>
        <taxon>Euplotida</taxon>
        <taxon>Euplotidae</taxon>
        <taxon>Moneuplotes</taxon>
    </lineage>
</organism>
<dbReference type="PANTHER" id="PTHR13018">
    <property type="entry name" value="PROBABLE MEMBRANE PROTEIN DUF221-RELATED"/>
    <property type="match status" value="1"/>
</dbReference>
<accession>A0AAD1XJR4</accession>
<dbReference type="EMBL" id="CAMPGE010015282">
    <property type="protein sequence ID" value="CAI2373914.1"/>
    <property type="molecule type" value="Genomic_DNA"/>
</dbReference>
<dbReference type="GO" id="GO:0005227">
    <property type="term" value="F:calcium-activated cation channel activity"/>
    <property type="evidence" value="ECO:0007669"/>
    <property type="project" value="InterPro"/>
</dbReference>
<dbReference type="GO" id="GO:0005886">
    <property type="term" value="C:plasma membrane"/>
    <property type="evidence" value="ECO:0007669"/>
    <property type="project" value="TreeGrafter"/>
</dbReference>
<evidence type="ECO:0000256" key="2">
    <source>
        <dbReference type="SAM" id="Phobius"/>
    </source>
</evidence>
<feature type="transmembrane region" description="Helical" evidence="2">
    <location>
        <begin position="89"/>
        <end position="112"/>
    </location>
</feature>
<evidence type="ECO:0000313" key="4">
    <source>
        <dbReference type="Proteomes" id="UP001295684"/>
    </source>
</evidence>
<proteinExistence type="predicted"/>
<dbReference type="AlphaFoldDB" id="A0AAD1XJR4"/>
<sequence>MRQVSVLKNARVKKNDGEKEEFIRDADNGLSYTKMKKVVERAHPRILVDGKLEKYPICRAKTGCHLPSQKYRKSDLKEMGVGICLYFKFLKYLICMFIVATIFAIPSIVFFISGSDGEFKTNPSFETMLSLTTIGNLGTVTASCSSADNNTQTVSLFCTYGTLINVQEAGTIDSRNSNSNCKSNGAYLAVNSSCSYAASTLGATANSELDSYFLSNCQGKKICDFDLSQITWPSSCSSSIKFYLKAACESEKVLGTDKETIGYIVVSFDIIICFFLWIALQVHGSYEDLEEKEIEGIVLDGEDFTIEVANIPPHKDYRVLKVQIWRHIEKVLEDSPNLAVLDEDDQNAHKIAQLNVALDKYLIMYYFKQRLNYEKQDRILALREGLLKIAKCTEEVKEKKKKEIQRKREKVKRKHGENEEKIKQLRSESDINAVKVFITMQSMEGKERVKKEFHHPRLRRCCGSKSQEAKKIQGKWLTITDAPKSSLILWENLSVSKTQRCVRFSLITALSLLIILISFVVMIFMKSAQRTLNNNYNVSTCPSTTLTSIEALKDYNRASRDRTGFMHCYCLQEYNNKGVGVRNTLFSDGGKYCDAWYTEFALSTSLIYILSFVMANINVAVKVVLRIASKYERRHDKTGEVVSNTFKMFLAQIFNTAILLLFVNFKMGFMPSWFPLFAGDYDDFSSDWYNEVGTAIILTMFLSIFGPHLANSVFHLFFALKRLFDRGCRCNKRRTKKLFQIDYETLYIGPEYMMEYRYSQILSMFYIAVIFGAGMPILYFFLVLTFTLTYWVDKFTVLRIYRKPPRVGKSLIKVTREWLNLSIIIHFTISLWIYSNSAIFDTDSQNLFGWGSTSKEARERDQYSWLKINETLNQYHMFMYICAFGLFILCFIFKTVVFNFVIKLCLSICSSNKNKVQVEGKDMKEKDEAYSNNFFVNLEKEQLERIIEKTQAEIEVYRDLITNPVNSNTYRDVKDDIEWYINRMERMINEMQEALKNNNDSHGLQAIDEEADENPDEVLPNLEALAKQRQKKLYVQDHTYDIREIRPYSDFLADEDLVKREDI</sequence>
<keyword evidence="2" id="KW-0472">Membrane</keyword>
<feature type="transmembrane region" description="Helical" evidence="2">
    <location>
        <begin position="818"/>
        <end position="835"/>
    </location>
</feature>
<dbReference type="PANTHER" id="PTHR13018:SF135">
    <property type="entry name" value="CSC1_OSCA1-LIKE 7TM REGION DOMAIN-CONTAINING PROTEIN"/>
    <property type="match status" value="1"/>
</dbReference>
<keyword evidence="1" id="KW-0175">Coiled coil</keyword>
<feature type="coiled-coil region" evidence="1">
    <location>
        <begin position="940"/>
        <end position="1001"/>
    </location>
</feature>
<feature type="transmembrane region" description="Helical" evidence="2">
    <location>
        <begin position="260"/>
        <end position="280"/>
    </location>
</feature>
<gene>
    <name evidence="3" type="ORF">ECRASSUSDP1_LOCUS15263</name>
</gene>
<reference evidence="3" key="1">
    <citation type="submission" date="2023-07" db="EMBL/GenBank/DDBJ databases">
        <authorList>
            <consortium name="AG Swart"/>
            <person name="Singh M."/>
            <person name="Singh A."/>
            <person name="Seah K."/>
            <person name="Emmerich C."/>
        </authorList>
    </citation>
    <scope>NUCLEOTIDE SEQUENCE</scope>
    <source>
        <strain evidence="3">DP1</strain>
    </source>
</reference>
<feature type="transmembrane region" description="Helical" evidence="2">
    <location>
        <begin position="504"/>
        <end position="525"/>
    </location>
</feature>
<comment type="caution">
    <text evidence="3">The sequence shown here is derived from an EMBL/GenBank/DDBJ whole genome shotgun (WGS) entry which is preliminary data.</text>
</comment>